<dbReference type="InterPro" id="IPR036865">
    <property type="entry name" value="CRAL-TRIO_dom_sf"/>
</dbReference>
<dbReference type="PRINTS" id="PR00180">
    <property type="entry name" value="CRETINALDHBP"/>
</dbReference>
<feature type="domain" description="CRAL-TRIO" evidence="2">
    <location>
        <begin position="95"/>
        <end position="231"/>
    </location>
</feature>
<accession>A0AAW0F5G0</accession>
<dbReference type="EMBL" id="JAECZO010000011">
    <property type="protein sequence ID" value="KAK7201046.1"/>
    <property type="molecule type" value="Genomic_DNA"/>
</dbReference>
<dbReference type="InterPro" id="IPR036273">
    <property type="entry name" value="CRAL/TRIO_N_dom_sf"/>
</dbReference>
<protein>
    <submittedName>
        <fullName evidence="3">TRIO domain containing protein</fullName>
    </submittedName>
</protein>
<feature type="compositionally biased region" description="Basic and acidic residues" evidence="1">
    <location>
        <begin position="242"/>
        <end position="269"/>
    </location>
</feature>
<dbReference type="CDD" id="cd00170">
    <property type="entry name" value="SEC14"/>
    <property type="match status" value="1"/>
</dbReference>
<dbReference type="SMART" id="SM00516">
    <property type="entry name" value="SEC14"/>
    <property type="match status" value="1"/>
</dbReference>
<proteinExistence type="predicted"/>
<reference evidence="3 4" key="1">
    <citation type="journal article" date="2021" name="MBio">
        <title>A New Model Trypanosomatid, Novymonas esmeraldas: Genomic Perception of Its 'Candidatus Pandoraea novymonadis' Endosymbiont.</title>
        <authorList>
            <person name="Zakharova A."/>
            <person name="Saura A."/>
            <person name="Butenko A."/>
            <person name="Podesvova L."/>
            <person name="Warmusova S."/>
            <person name="Kostygov A.Y."/>
            <person name="Nenarokova A."/>
            <person name="Lukes J."/>
            <person name="Opperdoes F.R."/>
            <person name="Yurchenko V."/>
        </authorList>
    </citation>
    <scope>NUCLEOTIDE SEQUENCE [LARGE SCALE GENOMIC DNA]</scope>
    <source>
        <strain evidence="3 4">E262AT.01</strain>
    </source>
</reference>
<dbReference type="InterPro" id="IPR011074">
    <property type="entry name" value="CRAL/TRIO_N_dom"/>
</dbReference>
<dbReference type="PANTHER" id="PTHR45824:SF29">
    <property type="entry name" value="GH16843P"/>
    <property type="match status" value="1"/>
</dbReference>
<evidence type="ECO:0000313" key="3">
    <source>
        <dbReference type="EMBL" id="KAK7201046.1"/>
    </source>
</evidence>
<organism evidence="3 4">
    <name type="scientific">Novymonas esmeraldas</name>
    <dbReference type="NCBI Taxonomy" id="1808958"/>
    <lineage>
        <taxon>Eukaryota</taxon>
        <taxon>Discoba</taxon>
        <taxon>Euglenozoa</taxon>
        <taxon>Kinetoplastea</taxon>
        <taxon>Metakinetoplastina</taxon>
        <taxon>Trypanosomatida</taxon>
        <taxon>Trypanosomatidae</taxon>
        <taxon>Novymonas</taxon>
    </lineage>
</organism>
<evidence type="ECO:0000259" key="2">
    <source>
        <dbReference type="PROSITE" id="PS50191"/>
    </source>
</evidence>
<dbReference type="Proteomes" id="UP001430356">
    <property type="component" value="Unassembled WGS sequence"/>
</dbReference>
<comment type="caution">
    <text evidence="3">The sequence shown here is derived from an EMBL/GenBank/DDBJ whole genome shotgun (WGS) entry which is preliminary data.</text>
</comment>
<name>A0AAW0F5G0_9TRYP</name>
<dbReference type="Gene3D" id="3.40.525.10">
    <property type="entry name" value="CRAL-TRIO lipid binding domain"/>
    <property type="match status" value="1"/>
</dbReference>
<dbReference type="InterPro" id="IPR001251">
    <property type="entry name" value="CRAL-TRIO_dom"/>
</dbReference>
<dbReference type="SUPFAM" id="SSF46938">
    <property type="entry name" value="CRAL/TRIO N-terminal domain"/>
    <property type="match status" value="1"/>
</dbReference>
<dbReference type="PANTHER" id="PTHR45824">
    <property type="entry name" value="GH16843P"/>
    <property type="match status" value="1"/>
</dbReference>
<dbReference type="SMART" id="SM01100">
    <property type="entry name" value="CRAL_TRIO_N"/>
    <property type="match status" value="1"/>
</dbReference>
<feature type="region of interest" description="Disordered" evidence="1">
    <location>
        <begin position="239"/>
        <end position="288"/>
    </location>
</feature>
<dbReference type="GO" id="GO:0008526">
    <property type="term" value="F:phosphatidylinositol transfer activity"/>
    <property type="evidence" value="ECO:0007669"/>
    <property type="project" value="TreeGrafter"/>
</dbReference>
<dbReference type="AlphaFoldDB" id="A0AAW0F5G0"/>
<gene>
    <name evidence="3" type="ORF">NESM_000164600</name>
</gene>
<dbReference type="InterPro" id="IPR052578">
    <property type="entry name" value="PI_Transfer_CRAL-TRIO"/>
</dbReference>
<evidence type="ECO:0000256" key="1">
    <source>
        <dbReference type="SAM" id="MobiDB-lite"/>
    </source>
</evidence>
<keyword evidence="4" id="KW-1185">Reference proteome</keyword>
<evidence type="ECO:0000313" key="4">
    <source>
        <dbReference type="Proteomes" id="UP001430356"/>
    </source>
</evidence>
<sequence>MATAKPTEKEAACVSALKAKYPASAADSADAGFLNDSTYLRFARARDGDVAKATEMLGAALEWRKTTKPYAITADQVTKAMAQTAMVCGGRCNIGCPVIAMLLGMQNECTVEERTRQLVYIMEETQRKGYDRITWIVDFGAMGKHRDERTKETRKETMKIMQDYYPERMARILLYRPPWYVRLLLGVAKAFMDARTAAKIFKAGSTIEELEKFVDRDQVPAACGGTMKGSAAAHLEQLPSLKGEEAQKLGEKQHAADEDGAHDADRVTPDDAAAASRPSTAEDAAKHG</sequence>
<dbReference type="SUPFAM" id="SSF52087">
    <property type="entry name" value="CRAL/TRIO domain"/>
    <property type="match status" value="1"/>
</dbReference>
<dbReference type="Pfam" id="PF00650">
    <property type="entry name" value="CRAL_TRIO"/>
    <property type="match status" value="1"/>
</dbReference>
<dbReference type="PROSITE" id="PS50191">
    <property type="entry name" value="CRAL_TRIO"/>
    <property type="match status" value="1"/>
</dbReference>